<evidence type="ECO:0000256" key="1">
    <source>
        <dbReference type="ARBA" id="ARBA00000085"/>
    </source>
</evidence>
<dbReference type="Pfam" id="PF00512">
    <property type="entry name" value="HisKA"/>
    <property type="match status" value="1"/>
</dbReference>
<organism evidence="11 12">
    <name type="scientific">Bdellovibrio bacteriovorus</name>
    <dbReference type="NCBI Taxonomy" id="959"/>
    <lineage>
        <taxon>Bacteria</taxon>
        <taxon>Pseudomonadati</taxon>
        <taxon>Bdellovibrionota</taxon>
        <taxon>Bdellovibrionia</taxon>
        <taxon>Bdellovibrionales</taxon>
        <taxon>Pseudobdellovibrionaceae</taxon>
        <taxon>Bdellovibrio</taxon>
    </lineage>
</organism>
<dbReference type="PROSITE" id="PS50109">
    <property type="entry name" value="HIS_KIN"/>
    <property type="match status" value="1"/>
</dbReference>
<evidence type="ECO:0000259" key="10">
    <source>
        <dbReference type="PROSITE" id="PS50109"/>
    </source>
</evidence>
<evidence type="ECO:0000256" key="2">
    <source>
        <dbReference type="ARBA" id="ARBA00012438"/>
    </source>
</evidence>
<sequence>MTFNRPTDQSDLSFMGVIKWTGWRPAMESNTRQSLEVIKDIYNIDQLLSGKEYIRELVHRLATTLDVKYVMVGHAIEPERKSIQTDFLWANQGFTDNVVYSLEDTPCTQVLCGTRVACYSMNVQQEFPKDQMLKDMNVQSYLGAPFLHTDGRLIGLLVIMDDKPFASTELPTAIVEFFAARIGTEYRRLAAEDSLKRINESLERLVDERTNELQKAFASLQATQKQLISQEKLATIGRITFGIAHELKNPLNIIINASELLLDDDLDKESHLRAAEMIQQHSVRASEIITNMLKQARQDTSQEPEWIDFSALVERALDMFLRSISDIDLKTALVQKINITPRVQARLVDAPAMERVFINIIDNALYALNEKFQRNRTSFVPELQVELTPGKTLCRLTVRDNGIGIPQNHLPNVCDEFYTTKPPGEGTGLGLWIAKQNVEKNRGSFQILSKENEFTQITIELPSAPRTAEVSL</sequence>
<dbReference type="InterPro" id="IPR036097">
    <property type="entry name" value="HisK_dim/P_sf"/>
</dbReference>
<evidence type="ECO:0000256" key="8">
    <source>
        <dbReference type="ARBA" id="ARBA00023012"/>
    </source>
</evidence>
<comment type="catalytic activity">
    <reaction evidence="1">
        <text>ATP + protein L-histidine = ADP + protein N-phospho-L-histidine.</text>
        <dbReference type="EC" id="2.7.13.3"/>
    </reaction>
</comment>
<dbReference type="SMART" id="SM00388">
    <property type="entry name" value="HisKA"/>
    <property type="match status" value="1"/>
</dbReference>
<name>A0A1Z3N857_BDEBC</name>
<dbReference type="InterPro" id="IPR003018">
    <property type="entry name" value="GAF"/>
</dbReference>
<dbReference type="OrthoDB" id="5287368at2"/>
<dbReference type="AlphaFoldDB" id="A0A1Z3N857"/>
<dbReference type="InterPro" id="IPR003661">
    <property type="entry name" value="HisK_dim/P_dom"/>
</dbReference>
<accession>A0A1Z3N857</accession>
<proteinExistence type="predicted"/>
<evidence type="ECO:0000256" key="7">
    <source>
        <dbReference type="ARBA" id="ARBA00022840"/>
    </source>
</evidence>
<dbReference type="InterPro" id="IPR005467">
    <property type="entry name" value="His_kinase_dom"/>
</dbReference>
<evidence type="ECO:0000256" key="3">
    <source>
        <dbReference type="ARBA" id="ARBA00022553"/>
    </source>
</evidence>
<dbReference type="GO" id="GO:0005524">
    <property type="term" value="F:ATP binding"/>
    <property type="evidence" value="ECO:0007669"/>
    <property type="project" value="UniProtKB-KW"/>
</dbReference>
<keyword evidence="8" id="KW-0902">Two-component regulatory system</keyword>
<dbReference type="EC" id="2.7.13.3" evidence="2"/>
<dbReference type="Gene3D" id="1.10.287.130">
    <property type="match status" value="1"/>
</dbReference>
<keyword evidence="9" id="KW-0175">Coiled coil</keyword>
<dbReference type="Pfam" id="PF02518">
    <property type="entry name" value="HATPase_c"/>
    <property type="match status" value="1"/>
</dbReference>
<dbReference type="SUPFAM" id="SSF55781">
    <property type="entry name" value="GAF domain-like"/>
    <property type="match status" value="1"/>
</dbReference>
<dbReference type="Proteomes" id="UP000197003">
    <property type="component" value="Chromosome"/>
</dbReference>
<dbReference type="CDD" id="cd00075">
    <property type="entry name" value="HATPase"/>
    <property type="match status" value="1"/>
</dbReference>
<dbReference type="PANTHER" id="PTHR43065:SF10">
    <property type="entry name" value="PEROXIDE STRESS-ACTIVATED HISTIDINE KINASE MAK3"/>
    <property type="match status" value="1"/>
</dbReference>
<evidence type="ECO:0000256" key="6">
    <source>
        <dbReference type="ARBA" id="ARBA00022777"/>
    </source>
</evidence>
<dbReference type="CDD" id="cd00082">
    <property type="entry name" value="HisKA"/>
    <property type="match status" value="1"/>
</dbReference>
<dbReference type="SUPFAM" id="SSF47384">
    <property type="entry name" value="Homodimeric domain of signal transducing histidine kinase"/>
    <property type="match status" value="1"/>
</dbReference>
<dbReference type="GO" id="GO:0000155">
    <property type="term" value="F:phosphorelay sensor kinase activity"/>
    <property type="evidence" value="ECO:0007669"/>
    <property type="project" value="InterPro"/>
</dbReference>
<keyword evidence="4" id="KW-0808">Transferase</keyword>
<dbReference type="Gene3D" id="3.30.565.10">
    <property type="entry name" value="Histidine kinase-like ATPase, C-terminal domain"/>
    <property type="match status" value="1"/>
</dbReference>
<feature type="coiled-coil region" evidence="9">
    <location>
        <begin position="188"/>
        <end position="215"/>
    </location>
</feature>
<dbReference type="PANTHER" id="PTHR43065">
    <property type="entry name" value="SENSOR HISTIDINE KINASE"/>
    <property type="match status" value="1"/>
</dbReference>
<evidence type="ECO:0000313" key="12">
    <source>
        <dbReference type="Proteomes" id="UP000197003"/>
    </source>
</evidence>
<dbReference type="InterPro" id="IPR003594">
    <property type="entry name" value="HATPase_dom"/>
</dbReference>
<keyword evidence="5" id="KW-0547">Nucleotide-binding</keyword>
<dbReference type="SUPFAM" id="SSF55874">
    <property type="entry name" value="ATPase domain of HSP90 chaperone/DNA topoisomerase II/histidine kinase"/>
    <property type="match status" value="1"/>
</dbReference>
<feature type="domain" description="Histidine kinase" evidence="10">
    <location>
        <begin position="242"/>
        <end position="465"/>
    </location>
</feature>
<protein>
    <recommendedName>
        <fullName evidence="2">histidine kinase</fullName>
        <ecNumber evidence="2">2.7.13.3</ecNumber>
    </recommendedName>
</protein>
<evidence type="ECO:0000256" key="5">
    <source>
        <dbReference type="ARBA" id="ARBA00022741"/>
    </source>
</evidence>
<keyword evidence="3" id="KW-0597">Phosphoprotein</keyword>
<dbReference type="InterPro" id="IPR004358">
    <property type="entry name" value="Sig_transdc_His_kin-like_C"/>
</dbReference>
<evidence type="ECO:0000313" key="11">
    <source>
        <dbReference type="EMBL" id="ASD63601.1"/>
    </source>
</evidence>
<evidence type="ECO:0000256" key="9">
    <source>
        <dbReference type="SAM" id="Coils"/>
    </source>
</evidence>
<reference evidence="11 12" key="1">
    <citation type="submission" date="2017-04" db="EMBL/GenBank/DDBJ databases">
        <title>Whole genome sequence of Bdellovibrio bacteriovorus strain SSB218315.</title>
        <authorList>
            <person name="Oyedara O."/>
            <person name="Rodriguez-Perez M.A."/>
        </authorList>
    </citation>
    <scope>NUCLEOTIDE SEQUENCE [LARGE SCALE GENOMIC DNA]</scope>
    <source>
        <strain evidence="11 12">SSB218315</strain>
    </source>
</reference>
<dbReference type="Gene3D" id="3.30.450.40">
    <property type="match status" value="1"/>
</dbReference>
<keyword evidence="7" id="KW-0067">ATP-binding</keyword>
<dbReference type="Pfam" id="PF01590">
    <property type="entry name" value="GAF"/>
    <property type="match status" value="1"/>
</dbReference>
<dbReference type="PRINTS" id="PR00344">
    <property type="entry name" value="BCTRLSENSOR"/>
</dbReference>
<dbReference type="EMBL" id="CP020946">
    <property type="protein sequence ID" value="ASD63601.1"/>
    <property type="molecule type" value="Genomic_DNA"/>
</dbReference>
<keyword evidence="6" id="KW-0418">Kinase</keyword>
<dbReference type="SMART" id="SM00387">
    <property type="entry name" value="HATPase_c"/>
    <property type="match status" value="1"/>
</dbReference>
<evidence type="ECO:0000256" key="4">
    <source>
        <dbReference type="ARBA" id="ARBA00022679"/>
    </source>
</evidence>
<dbReference type="InterPro" id="IPR036890">
    <property type="entry name" value="HATPase_C_sf"/>
</dbReference>
<gene>
    <name evidence="11" type="ORF">B9G79_08450</name>
</gene>
<dbReference type="InterPro" id="IPR029016">
    <property type="entry name" value="GAF-like_dom_sf"/>
</dbReference>